<reference evidence="1" key="1">
    <citation type="journal article" date="2021" name="Proc. Natl. Acad. Sci. U.S.A.">
        <title>A Catalog of Tens of Thousands of Viruses from Human Metagenomes Reveals Hidden Associations with Chronic Diseases.</title>
        <authorList>
            <person name="Tisza M.J."/>
            <person name="Buck C.B."/>
        </authorList>
    </citation>
    <scope>NUCLEOTIDE SEQUENCE</scope>
    <source>
        <strain evidence="1">CtDJ83</strain>
    </source>
</reference>
<evidence type="ECO:0000313" key="1">
    <source>
        <dbReference type="EMBL" id="DAE31363.1"/>
    </source>
</evidence>
<dbReference type="EMBL" id="BK059107">
    <property type="protein sequence ID" value="DAE31363.1"/>
    <property type="molecule type" value="Genomic_DNA"/>
</dbReference>
<accession>A0A8S5RJL0</accession>
<protein>
    <submittedName>
        <fullName evidence="1">Uncharacterized protein</fullName>
    </submittedName>
</protein>
<name>A0A8S5RJL0_9VIRU</name>
<sequence length="51" mass="6053">MRKRHKQEKIPSVRDAARSFIEAIIAQGKAFEVIEQVIKLMKQEERNRTDE</sequence>
<organism evidence="1">
    <name type="scientific">virus sp. ctDJ83</name>
    <dbReference type="NCBI Taxonomy" id="2827625"/>
    <lineage>
        <taxon>Viruses</taxon>
    </lineage>
</organism>
<proteinExistence type="predicted"/>